<dbReference type="STRING" id="910964.GEAM_0609"/>
<evidence type="ECO:0000313" key="1">
    <source>
        <dbReference type="EMBL" id="KFC84735.1"/>
    </source>
</evidence>
<gene>
    <name evidence="1" type="ORF">GEAM_0609</name>
</gene>
<dbReference type="AlphaFoldDB" id="A0A085GLZ0"/>
<comment type="caution">
    <text evidence="1">The sequence shown here is derived from an EMBL/GenBank/DDBJ whole genome shotgun (WGS) entry which is preliminary data.</text>
</comment>
<organism evidence="1 2">
    <name type="scientific">Ewingella americana (strain ATCC 33852 / DSM 4580 / CCUG 14506 / JCM 5911 / LMG 7869 / NCTC 12157 / CDC 1468-78)</name>
    <dbReference type="NCBI Taxonomy" id="910964"/>
    <lineage>
        <taxon>Bacteria</taxon>
        <taxon>Pseudomonadati</taxon>
        <taxon>Pseudomonadota</taxon>
        <taxon>Gammaproteobacteria</taxon>
        <taxon>Enterobacterales</taxon>
        <taxon>Yersiniaceae</taxon>
        <taxon>Ewingella</taxon>
    </lineage>
</organism>
<dbReference type="RefSeq" id="WP_034788076.1">
    <property type="nucleotide sequence ID" value="NZ_JMPJ01000025.1"/>
</dbReference>
<dbReference type="eggNOG" id="ENOG50335MB">
    <property type="taxonomic scope" value="Bacteria"/>
</dbReference>
<evidence type="ECO:0000313" key="2">
    <source>
        <dbReference type="Proteomes" id="UP000028640"/>
    </source>
</evidence>
<dbReference type="OrthoDB" id="6539751at2"/>
<proteinExistence type="predicted"/>
<reference evidence="1 2" key="1">
    <citation type="submission" date="2014-05" db="EMBL/GenBank/DDBJ databases">
        <title>ATOL: Assembling a taxonomically balanced genome-scale reconstruction of the evolutionary history of the Enterobacteriaceae.</title>
        <authorList>
            <person name="Plunkett G.III."/>
            <person name="Neeno-Eckwall E.C."/>
            <person name="Glasner J.D."/>
            <person name="Perna N.T."/>
        </authorList>
    </citation>
    <scope>NUCLEOTIDE SEQUENCE [LARGE SCALE GENOMIC DNA]</scope>
    <source>
        <strain evidence="1 2">ATCC 33852</strain>
    </source>
</reference>
<sequence>MFRSEDEKLTDLLLGEAVVALLKSKSAISIERLLTQLQFMAGRESDPQRKRMCEQVINEIRHGAKDQQGRFTYEIYSTDNVRHFFNAEGPSDERKKH</sequence>
<accession>A0A085GLZ0</accession>
<dbReference type="GeneID" id="78378954"/>
<keyword evidence="2" id="KW-1185">Reference proteome</keyword>
<dbReference type="Proteomes" id="UP000028640">
    <property type="component" value="Unassembled WGS sequence"/>
</dbReference>
<name>A0A085GLZ0_EWIA3</name>
<protein>
    <submittedName>
        <fullName evidence="1">Uncharacterized protein</fullName>
    </submittedName>
</protein>
<dbReference type="EMBL" id="JMPJ01000025">
    <property type="protein sequence ID" value="KFC84735.1"/>
    <property type="molecule type" value="Genomic_DNA"/>
</dbReference>